<dbReference type="Pfam" id="PF04616">
    <property type="entry name" value="Glyco_hydro_43"/>
    <property type="match status" value="1"/>
</dbReference>
<evidence type="ECO:0000259" key="8">
    <source>
        <dbReference type="Pfam" id="PF16369"/>
    </source>
</evidence>
<evidence type="ECO:0000259" key="9">
    <source>
        <dbReference type="Pfam" id="PF20578"/>
    </source>
</evidence>
<dbReference type="EMBL" id="CP051685">
    <property type="protein sequence ID" value="QJE03589.1"/>
    <property type="molecule type" value="Genomic_DNA"/>
</dbReference>
<dbReference type="InterPro" id="IPR046780">
    <property type="entry name" value="aBig_2"/>
</dbReference>
<name>A0A7Z2W2A6_9BURK</name>
<evidence type="ECO:0000256" key="6">
    <source>
        <dbReference type="PIRSR" id="PIRSR606710-2"/>
    </source>
</evidence>
<evidence type="ECO:0000313" key="10">
    <source>
        <dbReference type="EMBL" id="QJE03589.1"/>
    </source>
</evidence>
<comment type="pathway">
    <text evidence="1">Glycan metabolism; L-arabinan degradation.</text>
</comment>
<dbReference type="Gene3D" id="2.60.120.200">
    <property type="match status" value="1"/>
</dbReference>
<proteinExistence type="inferred from homology"/>
<protein>
    <submittedName>
        <fullName evidence="10">Family 43 glycosylhydrolase</fullName>
    </submittedName>
</protein>
<dbReference type="SUPFAM" id="SSF49899">
    <property type="entry name" value="Concanavalin A-like lectins/glucanases"/>
    <property type="match status" value="1"/>
</dbReference>
<evidence type="ECO:0000256" key="4">
    <source>
        <dbReference type="ARBA" id="ARBA00023295"/>
    </source>
</evidence>
<keyword evidence="3 10" id="KW-0378">Hydrolase</keyword>
<feature type="domain" description="Extracellular endo-alpha-(1-&gt;5)-L-arabinanase C-terminal" evidence="8">
    <location>
        <begin position="370"/>
        <end position="474"/>
    </location>
</feature>
<feature type="domain" description="Atrophied bacterial Ig" evidence="9">
    <location>
        <begin position="487"/>
        <end position="566"/>
    </location>
</feature>
<dbReference type="GO" id="GO:0004553">
    <property type="term" value="F:hydrolase activity, hydrolyzing O-glycosyl compounds"/>
    <property type="evidence" value="ECO:0007669"/>
    <property type="project" value="InterPro"/>
</dbReference>
<dbReference type="Pfam" id="PF20578">
    <property type="entry name" value="aBig_2"/>
    <property type="match status" value="1"/>
</dbReference>
<dbReference type="Gene3D" id="2.40.128.10">
    <property type="match status" value="1"/>
</dbReference>
<feature type="active site" description="Proton donor" evidence="5">
    <location>
        <position position="224"/>
    </location>
</feature>
<evidence type="ECO:0000256" key="3">
    <source>
        <dbReference type="ARBA" id="ARBA00022801"/>
    </source>
</evidence>
<keyword evidence="4" id="KW-0326">Glycosidase</keyword>
<dbReference type="InterPro" id="IPR006710">
    <property type="entry name" value="Glyco_hydro_43"/>
</dbReference>
<gene>
    <name evidence="10" type="ORF">HH212_24240</name>
</gene>
<dbReference type="Pfam" id="PF16369">
    <property type="entry name" value="GH43_C"/>
    <property type="match status" value="1"/>
</dbReference>
<feature type="active site" description="Proton acceptor" evidence="5">
    <location>
        <position position="33"/>
    </location>
</feature>
<dbReference type="KEGG" id="mfy:HH212_24240"/>
<keyword evidence="7" id="KW-0732">Signal</keyword>
<dbReference type="PANTHER" id="PTHR43301">
    <property type="entry name" value="ARABINAN ENDO-1,5-ALPHA-L-ARABINOSIDASE"/>
    <property type="match status" value="1"/>
</dbReference>
<dbReference type="InterPro" id="IPR023296">
    <property type="entry name" value="Glyco_hydro_beta-prop_sf"/>
</dbReference>
<reference evidence="10 11" key="1">
    <citation type="submission" date="2020-04" db="EMBL/GenBank/DDBJ databases">
        <title>Genome sequencing of novel species.</title>
        <authorList>
            <person name="Heo J."/>
            <person name="Kim S.-J."/>
            <person name="Kim J.-S."/>
            <person name="Hong S.-B."/>
            <person name="Kwon S.-W."/>
        </authorList>
    </citation>
    <scope>NUCLEOTIDE SEQUENCE [LARGE SCALE GENOMIC DNA]</scope>
    <source>
        <strain evidence="10 11">GN2-R2</strain>
    </source>
</reference>
<feature type="site" description="Important for catalytic activity, responsible for pKa modulation of the active site Glu and correct orientation of both the proton donor and substrate" evidence="6">
    <location>
        <position position="171"/>
    </location>
</feature>
<dbReference type="Proteomes" id="UP000502415">
    <property type="component" value="Chromosome"/>
</dbReference>
<dbReference type="Gene3D" id="2.115.10.20">
    <property type="entry name" value="Glycosyl hydrolase domain, family 43"/>
    <property type="match status" value="1"/>
</dbReference>
<dbReference type="GO" id="GO:0005975">
    <property type="term" value="P:carbohydrate metabolic process"/>
    <property type="evidence" value="ECO:0007669"/>
    <property type="project" value="InterPro"/>
</dbReference>
<dbReference type="PANTHER" id="PTHR43301:SF3">
    <property type="entry name" value="ARABINAN ENDO-1,5-ALPHA-L-ARABINOSIDASE A-RELATED"/>
    <property type="match status" value="1"/>
</dbReference>
<dbReference type="CDD" id="cd18832">
    <property type="entry name" value="GH43_GsAbnA-like"/>
    <property type="match status" value="1"/>
</dbReference>
<comment type="similarity">
    <text evidence="2">Belongs to the glycosyl hydrolase 43 family.</text>
</comment>
<dbReference type="SUPFAM" id="SSF75005">
    <property type="entry name" value="Arabinanase/levansucrase/invertase"/>
    <property type="match status" value="1"/>
</dbReference>
<dbReference type="Gene3D" id="2.60.40.1080">
    <property type="match status" value="1"/>
</dbReference>
<feature type="signal peptide" evidence="7">
    <location>
        <begin position="1"/>
        <end position="17"/>
    </location>
</feature>
<sequence length="772" mass="81641">MTCAAAAASFVAANAHAQAGFTQPSFQNASVHDPSVIKVGDTFYVFGSHLASARSKDLMNWQQLTDSVSATNPLFLNGASNVYTELAETFAWAQSNTLWAPDVRQLADGKFYMYYNACKGDSPLSALGVAVAGKVEGPYVNKGIILKSGMWGQASYDGTVYDALKHPNTVDPAVFFDNGGKLWMVYGSYSGGIFIMQMNPANGMPYAGQGYGKRLIGGNHSRIEGAYVMYSPATAYYYLFTSFGGLDAAGGYNIRVARSTSPDGPYLDAQGNDMAKVKADPTKPLFDDASIAPYGVKLMGNFLFERKLGDAGSGIGTGYVSPGHNSAYYDAATGKHFLIFHTRFPERGEQHEIRVHQMFMNADGWPVVAPYRNTNETLAGVRREFVTGDYLLVNHGKDITAAIKKPVSITLNNNGTVSGALAGTWALVGSNQVELNVPGASTYKGVFVSEWDETSKSYVMTFSALAREGIAVFGSRLLPKTDAQVVNAVYAELSLGNTGAVTGNLALPTSGTRGATINWTSSNPAVLSNTGVVTAPGNGDVTVTLTATIAKGNTTVVKTFSVTVRKVGGLLAWYAFDGNLADSNGVFGAGTVVGSKIDVAGGSLGYETGVKGRAAVFNGATGVRLPNGLISTNSYTVSLWLKPAQLTAFSPTFFGARNGDAWVSLLPMGHNFVNGASMLWSGTTWYDAGLGMNIPVGQWSHLAFSVNNGAVAVYVNGVKRFSGVNFPNVFTTAAGTFALGVNWWDAPYKGSMDELRIYGKALSDAEVAGLAH</sequence>
<evidence type="ECO:0000256" key="5">
    <source>
        <dbReference type="PIRSR" id="PIRSR606710-1"/>
    </source>
</evidence>
<evidence type="ECO:0000256" key="7">
    <source>
        <dbReference type="SAM" id="SignalP"/>
    </source>
</evidence>
<evidence type="ECO:0000256" key="1">
    <source>
        <dbReference type="ARBA" id="ARBA00004834"/>
    </source>
</evidence>
<keyword evidence="11" id="KW-1185">Reference proteome</keyword>
<dbReference type="AlphaFoldDB" id="A0A7Z2W2A6"/>
<dbReference type="Pfam" id="PF13385">
    <property type="entry name" value="Laminin_G_3"/>
    <property type="match status" value="1"/>
</dbReference>
<evidence type="ECO:0000313" key="11">
    <source>
        <dbReference type="Proteomes" id="UP000502415"/>
    </source>
</evidence>
<accession>A0A7Z2W2A6</accession>
<dbReference type="InterPro" id="IPR013320">
    <property type="entry name" value="ConA-like_dom_sf"/>
</dbReference>
<feature type="chain" id="PRO_5031203377" evidence="7">
    <location>
        <begin position="18"/>
        <end position="772"/>
    </location>
</feature>
<organism evidence="10 11">
    <name type="scientific">Massilia forsythiae</name>
    <dbReference type="NCBI Taxonomy" id="2728020"/>
    <lineage>
        <taxon>Bacteria</taxon>
        <taxon>Pseudomonadati</taxon>
        <taxon>Pseudomonadota</taxon>
        <taxon>Betaproteobacteria</taxon>
        <taxon>Burkholderiales</taxon>
        <taxon>Oxalobacteraceae</taxon>
        <taxon>Telluria group</taxon>
        <taxon>Massilia</taxon>
    </lineage>
</organism>
<evidence type="ECO:0000256" key="2">
    <source>
        <dbReference type="ARBA" id="ARBA00009865"/>
    </source>
</evidence>
<dbReference type="InterPro" id="IPR032291">
    <property type="entry name" value="Abn2_C"/>
</dbReference>
<dbReference type="InterPro" id="IPR050727">
    <property type="entry name" value="GH43_arabinanases"/>
</dbReference>